<evidence type="ECO:0000313" key="10">
    <source>
        <dbReference type="Proteomes" id="UP000283063"/>
    </source>
</evidence>
<keyword evidence="4 7" id="KW-0812">Transmembrane</keyword>
<feature type="transmembrane region" description="Helical" evidence="7">
    <location>
        <begin position="138"/>
        <end position="161"/>
    </location>
</feature>
<comment type="subcellular location">
    <subcellularLocation>
        <location evidence="1 7">Cell membrane</location>
        <topology evidence="1 7">Multi-pass membrane protein</topology>
    </subcellularLocation>
</comment>
<dbReference type="GO" id="GO:0005886">
    <property type="term" value="C:plasma membrane"/>
    <property type="evidence" value="ECO:0007669"/>
    <property type="project" value="UniProtKB-SubCell"/>
</dbReference>
<evidence type="ECO:0000313" key="9">
    <source>
        <dbReference type="EMBL" id="AZV80844.1"/>
    </source>
</evidence>
<keyword evidence="6 7" id="KW-0472">Membrane</keyword>
<evidence type="ECO:0000256" key="7">
    <source>
        <dbReference type="RuleBase" id="RU363032"/>
    </source>
</evidence>
<keyword evidence="3" id="KW-1003">Cell membrane</keyword>
<feature type="transmembrane region" description="Helical" evidence="7">
    <location>
        <begin position="104"/>
        <end position="126"/>
    </location>
</feature>
<feature type="transmembrane region" description="Helical" evidence="7">
    <location>
        <begin position="239"/>
        <end position="261"/>
    </location>
</feature>
<organism evidence="9 10">
    <name type="scientific">Parasedimentitalea marina</name>
    <dbReference type="NCBI Taxonomy" id="2483033"/>
    <lineage>
        <taxon>Bacteria</taxon>
        <taxon>Pseudomonadati</taxon>
        <taxon>Pseudomonadota</taxon>
        <taxon>Alphaproteobacteria</taxon>
        <taxon>Rhodobacterales</taxon>
        <taxon>Paracoccaceae</taxon>
        <taxon>Parasedimentitalea</taxon>
    </lineage>
</organism>
<dbReference type="InterPro" id="IPR050901">
    <property type="entry name" value="BP-dep_ABC_trans_perm"/>
</dbReference>
<keyword evidence="2 7" id="KW-0813">Transport</keyword>
<feature type="transmembrane region" description="Helical" evidence="7">
    <location>
        <begin position="12"/>
        <end position="29"/>
    </location>
</feature>
<comment type="similarity">
    <text evidence="7">Belongs to the binding-protein-dependent transport system permease family.</text>
</comment>
<evidence type="ECO:0000256" key="1">
    <source>
        <dbReference type="ARBA" id="ARBA00004651"/>
    </source>
</evidence>
<dbReference type="Proteomes" id="UP000283063">
    <property type="component" value="Plasmid pW43B"/>
</dbReference>
<evidence type="ECO:0000256" key="4">
    <source>
        <dbReference type="ARBA" id="ARBA00022692"/>
    </source>
</evidence>
<dbReference type="PROSITE" id="PS50928">
    <property type="entry name" value="ABC_TM1"/>
    <property type="match status" value="1"/>
</dbReference>
<evidence type="ECO:0000259" key="8">
    <source>
        <dbReference type="PROSITE" id="PS50928"/>
    </source>
</evidence>
<dbReference type="CDD" id="cd06261">
    <property type="entry name" value="TM_PBP2"/>
    <property type="match status" value="1"/>
</dbReference>
<dbReference type="SUPFAM" id="SSF161098">
    <property type="entry name" value="MetI-like"/>
    <property type="match status" value="1"/>
</dbReference>
<dbReference type="KEGG" id="sedi:EBB79_23130"/>
<keyword evidence="10" id="KW-1185">Reference proteome</keyword>
<protein>
    <submittedName>
        <fullName evidence="9">Carbohydrate ABC transporter permease</fullName>
    </submittedName>
</protein>
<dbReference type="EMBL" id="CP033221">
    <property type="protein sequence ID" value="AZV80844.1"/>
    <property type="molecule type" value="Genomic_DNA"/>
</dbReference>
<evidence type="ECO:0000256" key="2">
    <source>
        <dbReference type="ARBA" id="ARBA00022448"/>
    </source>
</evidence>
<proteinExistence type="inferred from homology"/>
<dbReference type="AlphaFoldDB" id="A0A3T0N9W7"/>
<name>A0A3T0N9W7_9RHOB</name>
<dbReference type="PANTHER" id="PTHR32243">
    <property type="entry name" value="MALTOSE TRANSPORT SYSTEM PERMEASE-RELATED"/>
    <property type="match status" value="1"/>
</dbReference>
<evidence type="ECO:0000256" key="3">
    <source>
        <dbReference type="ARBA" id="ARBA00022475"/>
    </source>
</evidence>
<keyword evidence="9" id="KW-0614">Plasmid</keyword>
<dbReference type="RefSeq" id="WP_127751344.1">
    <property type="nucleotide sequence ID" value="NZ_CP033221.1"/>
</dbReference>
<dbReference type="GO" id="GO:0055085">
    <property type="term" value="P:transmembrane transport"/>
    <property type="evidence" value="ECO:0007669"/>
    <property type="project" value="InterPro"/>
</dbReference>
<feature type="transmembrane region" description="Helical" evidence="7">
    <location>
        <begin position="182"/>
        <end position="207"/>
    </location>
</feature>
<evidence type="ECO:0000256" key="5">
    <source>
        <dbReference type="ARBA" id="ARBA00022989"/>
    </source>
</evidence>
<sequence length="274" mass="30052">MGIRQIFTLRALTTYALTAIFLVPIAWMISTSVRPPLDYISTSTSLIPSSVTLEHYRDLLQDDLMGKAINSVIVALSTTILALAAAFPAAYALVRLKFPARLDLVFLVFVLLVKLTPPISLAIPLHQVLRTLGLLDTLAGLILVYQVYALPFAIWMLLGFVRDVPVEYEEAALVDGATLQRRLWSIVLPVMAPGLIATSVFVVILSWNEFAYALLFIQSPSKFTLPTYIATLVTEDETFWGQLSAVGFMASLPILVMVSFVQKGLTQGFSGGIK</sequence>
<dbReference type="InterPro" id="IPR035906">
    <property type="entry name" value="MetI-like_sf"/>
</dbReference>
<feature type="domain" description="ABC transmembrane type-1" evidence="8">
    <location>
        <begin position="68"/>
        <end position="261"/>
    </location>
</feature>
<reference evidence="9 10" key="1">
    <citation type="submission" date="2018-10" db="EMBL/GenBank/DDBJ databases">
        <title>Parasedimentitalea marina sp. nov., a psychrophilic bacterium isolated from deep seawater of the New Britain Trench.</title>
        <authorList>
            <person name="Cao J."/>
        </authorList>
    </citation>
    <scope>NUCLEOTIDE SEQUENCE [LARGE SCALE GENOMIC DNA]</scope>
    <source>
        <strain evidence="9 10">W43</strain>
        <plasmid evidence="9 10">pW43B</plasmid>
    </source>
</reference>
<dbReference type="PANTHER" id="PTHR32243:SF18">
    <property type="entry name" value="INNER MEMBRANE ABC TRANSPORTER PERMEASE PROTEIN YCJP"/>
    <property type="match status" value="1"/>
</dbReference>
<geneLocation type="plasmid" evidence="9 10">
    <name>pW43B</name>
</geneLocation>
<evidence type="ECO:0000256" key="6">
    <source>
        <dbReference type="ARBA" id="ARBA00023136"/>
    </source>
</evidence>
<dbReference type="OrthoDB" id="9815445at2"/>
<dbReference type="Pfam" id="PF00528">
    <property type="entry name" value="BPD_transp_1"/>
    <property type="match status" value="1"/>
</dbReference>
<gene>
    <name evidence="9" type="ORF">EBB79_23130</name>
</gene>
<keyword evidence="5 7" id="KW-1133">Transmembrane helix</keyword>
<dbReference type="Gene3D" id="1.10.3720.10">
    <property type="entry name" value="MetI-like"/>
    <property type="match status" value="1"/>
</dbReference>
<dbReference type="InterPro" id="IPR000515">
    <property type="entry name" value="MetI-like"/>
</dbReference>
<accession>A0A3T0N9W7</accession>
<feature type="transmembrane region" description="Helical" evidence="7">
    <location>
        <begin position="68"/>
        <end position="92"/>
    </location>
</feature>